<dbReference type="KEGG" id="pact:CA264_02025"/>
<dbReference type="SUPFAM" id="SSF55469">
    <property type="entry name" value="FMN-dependent nitroreductase-like"/>
    <property type="match status" value="1"/>
</dbReference>
<keyword evidence="3" id="KW-1185">Reference proteome</keyword>
<organism evidence="2 3">
    <name type="scientific">Pontibacter actiniarum</name>
    <dbReference type="NCBI Taxonomy" id="323450"/>
    <lineage>
        <taxon>Bacteria</taxon>
        <taxon>Pseudomonadati</taxon>
        <taxon>Bacteroidota</taxon>
        <taxon>Cytophagia</taxon>
        <taxon>Cytophagales</taxon>
        <taxon>Hymenobacteraceae</taxon>
        <taxon>Pontibacter</taxon>
    </lineage>
</organism>
<evidence type="ECO:0000259" key="1">
    <source>
        <dbReference type="Pfam" id="PF00881"/>
    </source>
</evidence>
<dbReference type="CDD" id="cd02138">
    <property type="entry name" value="TdsD-like"/>
    <property type="match status" value="1"/>
</dbReference>
<evidence type="ECO:0000313" key="3">
    <source>
        <dbReference type="Proteomes" id="UP000266292"/>
    </source>
</evidence>
<sequence>METSTENNLKIHTLIEQRWSPRAFSDRPVREEQLEALFEAARWAPSAMNEQPWRFIYATSDNRESFERLANCLVAGNSWAKNAAALFITVAKKSYDFNGNPNGHAWHDVGLATGNLLLQATDLGLHVHLMGGFDAAKAREVLGIPEGFEPVSMGAVGYVGEPESLPENLRERELAPRVRKPLNELVFKGHWEQK</sequence>
<dbReference type="AlphaFoldDB" id="A0A1X9YN48"/>
<protein>
    <submittedName>
        <fullName evidence="2">Nitroreductase</fullName>
    </submittedName>
</protein>
<dbReference type="PANTHER" id="PTHR23026:SF100">
    <property type="entry name" value="NITROREDUCTASE"/>
    <property type="match status" value="1"/>
</dbReference>
<dbReference type="Proteomes" id="UP000266292">
    <property type="component" value="Chromosome"/>
</dbReference>
<dbReference type="EMBL" id="CP021235">
    <property type="protein sequence ID" value="ARS34313.1"/>
    <property type="molecule type" value="Genomic_DNA"/>
</dbReference>
<reference evidence="3" key="1">
    <citation type="submission" date="2017-05" db="EMBL/GenBank/DDBJ databases">
        <authorList>
            <person name="Ray J."/>
            <person name="Price M."/>
            <person name="Deutschbauer A."/>
        </authorList>
    </citation>
    <scope>NUCLEOTIDE SEQUENCE [LARGE SCALE GENOMIC DNA]</scope>
    <source>
        <strain evidence="3">DSM 19842</strain>
    </source>
</reference>
<dbReference type="InterPro" id="IPR000415">
    <property type="entry name" value="Nitroreductase-like"/>
</dbReference>
<dbReference type="Pfam" id="PF00881">
    <property type="entry name" value="Nitroreductase"/>
    <property type="match status" value="1"/>
</dbReference>
<accession>A0A1X9YN48</accession>
<evidence type="ECO:0000313" key="2">
    <source>
        <dbReference type="EMBL" id="ARS34313.1"/>
    </source>
</evidence>
<proteinExistence type="predicted"/>
<name>A0A1X9YN48_9BACT</name>
<dbReference type="InterPro" id="IPR029479">
    <property type="entry name" value="Nitroreductase"/>
</dbReference>
<dbReference type="PANTHER" id="PTHR23026">
    <property type="entry name" value="NADPH NITROREDUCTASE"/>
    <property type="match status" value="1"/>
</dbReference>
<dbReference type="STRING" id="709015.GCA_000472485_00400"/>
<dbReference type="GO" id="GO:0016491">
    <property type="term" value="F:oxidoreductase activity"/>
    <property type="evidence" value="ECO:0007669"/>
    <property type="project" value="InterPro"/>
</dbReference>
<dbReference type="InterPro" id="IPR050627">
    <property type="entry name" value="Nitroreductase/BluB"/>
</dbReference>
<gene>
    <name evidence="2" type="ORF">CA264_02025</name>
</gene>
<dbReference type="Gene3D" id="3.40.109.10">
    <property type="entry name" value="NADH Oxidase"/>
    <property type="match status" value="1"/>
</dbReference>
<feature type="domain" description="Nitroreductase" evidence="1">
    <location>
        <begin position="15"/>
        <end position="158"/>
    </location>
</feature>
<dbReference type="OrthoDB" id="9809288at2"/>